<dbReference type="OrthoDB" id="7358761at2"/>
<evidence type="ECO:0000313" key="1">
    <source>
        <dbReference type="EMBL" id="BAU88690.1"/>
    </source>
</evidence>
<gene>
    <name evidence="1" type="ORF">MPPM_0085</name>
</gene>
<accession>A0A160PC36</accession>
<protein>
    <submittedName>
        <fullName evidence="1">Uncharacterized protein</fullName>
    </submittedName>
</protein>
<proteinExistence type="predicted"/>
<organism evidence="1 2">
    <name type="scientific">Methylorubrum populi</name>
    <dbReference type="NCBI Taxonomy" id="223967"/>
    <lineage>
        <taxon>Bacteria</taxon>
        <taxon>Pseudomonadati</taxon>
        <taxon>Pseudomonadota</taxon>
        <taxon>Alphaproteobacteria</taxon>
        <taxon>Hyphomicrobiales</taxon>
        <taxon>Methylobacteriaceae</taxon>
        <taxon>Methylorubrum</taxon>
    </lineage>
</organism>
<name>A0A160PC36_9HYPH</name>
<reference evidence="1 2" key="1">
    <citation type="journal article" date="2016" name="Genome Announc.">
        <title>Complete Genome Sequence of Methylobacterium populi P-1M, Isolated from Pink-Pigmented Household Biofilm.</title>
        <authorList>
            <person name="Morohoshi T."/>
            <person name="Ikeda T."/>
        </authorList>
    </citation>
    <scope>NUCLEOTIDE SEQUENCE [LARGE SCALE GENOMIC DNA]</scope>
    <source>
        <strain evidence="1 2">P-1M</strain>
    </source>
</reference>
<dbReference type="EMBL" id="AP014809">
    <property type="protein sequence ID" value="BAU88690.1"/>
    <property type="molecule type" value="Genomic_DNA"/>
</dbReference>
<dbReference type="Proteomes" id="UP000218288">
    <property type="component" value="Chromosome"/>
</dbReference>
<evidence type="ECO:0000313" key="2">
    <source>
        <dbReference type="Proteomes" id="UP000218288"/>
    </source>
</evidence>
<sequence length="161" mass="17518">MKEAEVSGLLKTLKLGPATPAVNAADPLSRARGRLLEQLAEQRELATAGLEGRIYQPPKRIALRTNADGERIRTEVARRVRKNFYQDQAGAYQFVMRIGLGAKFLELQPGKPAINVGTLDKLPILIDSLIAAVRAGELDPMLMDALAAQGVMMAKRRSKAA</sequence>
<dbReference type="AlphaFoldDB" id="A0A160PC36"/>